<name>A0ABU0BJF5_9HYPH</name>
<evidence type="ECO:0008006" key="3">
    <source>
        <dbReference type="Google" id="ProtNLM"/>
    </source>
</evidence>
<proteinExistence type="predicted"/>
<dbReference type="RefSeq" id="WP_307021939.1">
    <property type="nucleotide sequence ID" value="NZ_JAUSUI010000008.1"/>
</dbReference>
<organism evidence="1 2">
    <name type="scientific">Ancylobacter polymorphus</name>
    <dbReference type="NCBI Taxonomy" id="223390"/>
    <lineage>
        <taxon>Bacteria</taxon>
        <taxon>Pseudomonadati</taxon>
        <taxon>Pseudomonadota</taxon>
        <taxon>Alphaproteobacteria</taxon>
        <taxon>Hyphomicrobiales</taxon>
        <taxon>Xanthobacteraceae</taxon>
        <taxon>Ancylobacter</taxon>
    </lineage>
</organism>
<reference evidence="1 2" key="1">
    <citation type="submission" date="2023-07" db="EMBL/GenBank/DDBJ databases">
        <title>Genomic Encyclopedia of Type Strains, Phase IV (KMG-IV): sequencing the most valuable type-strain genomes for metagenomic binning, comparative biology and taxonomic classification.</title>
        <authorList>
            <person name="Goeker M."/>
        </authorList>
    </citation>
    <scope>NUCLEOTIDE SEQUENCE [LARGE SCALE GENOMIC DNA]</scope>
    <source>
        <strain evidence="1 2">DSM 2457</strain>
    </source>
</reference>
<comment type="caution">
    <text evidence="1">The sequence shown here is derived from an EMBL/GenBank/DDBJ whole genome shotgun (WGS) entry which is preliminary data.</text>
</comment>
<dbReference type="EMBL" id="JAUSUI010000008">
    <property type="protein sequence ID" value="MDQ0304599.1"/>
    <property type="molecule type" value="Genomic_DNA"/>
</dbReference>
<gene>
    <name evidence="1" type="ORF">J2S75_003644</name>
</gene>
<protein>
    <recommendedName>
        <fullName evidence="3">Histidine kinase</fullName>
    </recommendedName>
</protein>
<evidence type="ECO:0000313" key="2">
    <source>
        <dbReference type="Proteomes" id="UP001224682"/>
    </source>
</evidence>
<keyword evidence="2" id="KW-1185">Reference proteome</keyword>
<dbReference type="Proteomes" id="UP001224682">
    <property type="component" value="Unassembled WGS sequence"/>
</dbReference>
<accession>A0ABU0BJF5</accession>
<evidence type="ECO:0000313" key="1">
    <source>
        <dbReference type="EMBL" id="MDQ0304599.1"/>
    </source>
</evidence>
<sequence length="162" mass="18212">MTEIPGPHEKLGDESFMSAADLRGYMDKIALAKMNEAVEAMDHARHAKEELAKRLAEPIDLTPQKLHELAETLLVKMRAAAERGETEIMVMRFPNSLCTDHGRAINNAEPGWPDTLTGRPRQAYEIWRDHLKSAGYGLSALIVEWPNDMPGDVGMYLTWGKR</sequence>